<protein>
    <submittedName>
        <fullName evidence="1">Uncharacterized protein</fullName>
    </submittedName>
</protein>
<dbReference type="AlphaFoldDB" id="A0A176RTJ9"/>
<sequence>MHLQGDKSPTTSWFFLISDNVYLINQLSQCNKADIAKRSPPYNLNYRCSDKLKAQTSEVWAFNLSEIL</sequence>
<name>A0A176RTJ9_9GAMM</name>
<accession>A0A176RTJ9</accession>
<organism evidence="1 2">
    <name type="scientific">Candidatus Thiomargarita nelsonii</name>
    <dbReference type="NCBI Taxonomy" id="1003181"/>
    <lineage>
        <taxon>Bacteria</taxon>
        <taxon>Pseudomonadati</taxon>
        <taxon>Pseudomonadota</taxon>
        <taxon>Gammaproteobacteria</taxon>
        <taxon>Thiotrichales</taxon>
        <taxon>Thiotrichaceae</taxon>
        <taxon>Thiomargarita</taxon>
    </lineage>
</organism>
<keyword evidence="2" id="KW-1185">Reference proteome</keyword>
<evidence type="ECO:0000313" key="2">
    <source>
        <dbReference type="Proteomes" id="UP000076962"/>
    </source>
</evidence>
<evidence type="ECO:0000313" key="1">
    <source>
        <dbReference type="EMBL" id="OAD19057.1"/>
    </source>
</evidence>
<dbReference type="EMBL" id="LUTY01002963">
    <property type="protein sequence ID" value="OAD19057.1"/>
    <property type="molecule type" value="Genomic_DNA"/>
</dbReference>
<proteinExistence type="predicted"/>
<dbReference type="Proteomes" id="UP000076962">
    <property type="component" value="Unassembled WGS sequence"/>
</dbReference>
<gene>
    <name evidence="1" type="ORF">THIOM_005328</name>
</gene>
<reference evidence="1 2" key="1">
    <citation type="submission" date="2016-05" db="EMBL/GenBank/DDBJ databases">
        <title>Single-cell genome of chain-forming Candidatus Thiomargarita nelsonii and comparison to other large sulfur-oxidizing bacteria.</title>
        <authorList>
            <person name="Winkel M."/>
            <person name="Salman V."/>
            <person name="Woyke T."/>
            <person name="Schulz-Vogt H."/>
            <person name="Richter M."/>
            <person name="Flood B."/>
            <person name="Bailey J."/>
            <person name="Amann R."/>
            <person name="Mussmann M."/>
        </authorList>
    </citation>
    <scope>NUCLEOTIDE SEQUENCE [LARGE SCALE GENOMIC DNA]</scope>
    <source>
        <strain evidence="1 2">THI036</strain>
    </source>
</reference>
<comment type="caution">
    <text evidence="1">The sequence shown here is derived from an EMBL/GenBank/DDBJ whole genome shotgun (WGS) entry which is preliminary data.</text>
</comment>